<dbReference type="InterPro" id="IPR035959">
    <property type="entry name" value="RutC-like_sf"/>
</dbReference>
<proteinExistence type="predicted"/>
<dbReference type="AlphaFoldDB" id="A0A2R4XIL3"/>
<protein>
    <submittedName>
        <fullName evidence="1">Uncharacterized protein</fullName>
    </submittedName>
</protein>
<dbReference type="KEGG" id="boz:DBV39_07890"/>
<gene>
    <name evidence="1" type="ORF">DBV39_07890</name>
</gene>
<dbReference type="RefSeq" id="WP_108621070.1">
    <property type="nucleotide sequence ID" value="NZ_CP028901.1"/>
</dbReference>
<name>A0A2R4XIL3_9BURK</name>
<dbReference type="Proteomes" id="UP000244571">
    <property type="component" value="Chromosome"/>
</dbReference>
<dbReference type="OrthoDB" id="9803101at2"/>
<dbReference type="SUPFAM" id="SSF55298">
    <property type="entry name" value="YjgF-like"/>
    <property type="match status" value="1"/>
</dbReference>
<sequence>MEIIHAKGLPAPKGHYSLAILSNGLLFASGILPEELPASQTDSFERQVISALKRAKGVLEAGHSSMNQINELSHR</sequence>
<accession>A0A2R4XIL3</accession>
<keyword evidence="2" id="KW-1185">Reference proteome</keyword>
<dbReference type="Gene3D" id="3.30.1330.40">
    <property type="entry name" value="RutC-like"/>
    <property type="match status" value="1"/>
</dbReference>
<evidence type="ECO:0000313" key="2">
    <source>
        <dbReference type="Proteomes" id="UP000244571"/>
    </source>
</evidence>
<evidence type="ECO:0000313" key="1">
    <source>
        <dbReference type="EMBL" id="AWB33641.1"/>
    </source>
</evidence>
<dbReference type="InterPro" id="IPR006175">
    <property type="entry name" value="YjgF/YER057c/UK114"/>
</dbReference>
<dbReference type="EMBL" id="CP028901">
    <property type="protein sequence ID" value="AWB33641.1"/>
    <property type="molecule type" value="Genomic_DNA"/>
</dbReference>
<organism evidence="1 2">
    <name type="scientific">Orrella marina</name>
    <dbReference type="NCBI Taxonomy" id="2163011"/>
    <lineage>
        <taxon>Bacteria</taxon>
        <taxon>Pseudomonadati</taxon>
        <taxon>Pseudomonadota</taxon>
        <taxon>Betaproteobacteria</taxon>
        <taxon>Burkholderiales</taxon>
        <taxon>Alcaligenaceae</taxon>
        <taxon>Orrella</taxon>
    </lineage>
</organism>
<dbReference type="Pfam" id="PF01042">
    <property type="entry name" value="Ribonuc_L-PSP"/>
    <property type="match status" value="1"/>
</dbReference>
<reference evidence="1 2" key="1">
    <citation type="submission" date="2018-04" db="EMBL/GenBank/DDBJ databases">
        <title>Bordetella sp. HZ20 isolated from seawater.</title>
        <authorList>
            <person name="Sun C."/>
        </authorList>
    </citation>
    <scope>NUCLEOTIDE SEQUENCE [LARGE SCALE GENOMIC DNA]</scope>
    <source>
        <strain evidence="1 2">HZ20</strain>
    </source>
</reference>